<dbReference type="Proteomes" id="UP000583929">
    <property type="component" value="Unassembled WGS sequence"/>
</dbReference>
<reference evidence="1 2" key="1">
    <citation type="journal article" date="2020" name="bioRxiv">
        <title>Sequence and annotation of 42 cannabis genomes reveals extensive copy number variation in cannabinoid synthesis and pathogen resistance genes.</title>
        <authorList>
            <person name="Mckernan K.J."/>
            <person name="Helbert Y."/>
            <person name="Kane L.T."/>
            <person name="Ebling H."/>
            <person name="Zhang L."/>
            <person name="Liu B."/>
            <person name="Eaton Z."/>
            <person name="Mclaughlin S."/>
            <person name="Kingan S."/>
            <person name="Baybayan P."/>
            <person name="Concepcion G."/>
            <person name="Jordan M."/>
            <person name="Riva A."/>
            <person name="Barbazuk W."/>
            <person name="Harkins T."/>
        </authorList>
    </citation>
    <scope>NUCLEOTIDE SEQUENCE [LARGE SCALE GENOMIC DNA]</scope>
    <source>
        <strain evidence="2">cv. Jamaican Lion 4</strain>
        <tissue evidence="1">Leaf</tissue>
    </source>
</reference>
<gene>
    <name evidence="1" type="ORF">G4B88_020120</name>
</gene>
<accession>A0A7J6E7L2</accession>
<evidence type="ECO:0000313" key="1">
    <source>
        <dbReference type="EMBL" id="KAF4353669.1"/>
    </source>
</evidence>
<protein>
    <submittedName>
        <fullName evidence="1">Uncharacterized protein</fullName>
    </submittedName>
</protein>
<dbReference type="AlphaFoldDB" id="A0A7J6E7L2"/>
<comment type="caution">
    <text evidence="1">The sequence shown here is derived from an EMBL/GenBank/DDBJ whole genome shotgun (WGS) entry which is preliminary data.</text>
</comment>
<name>A0A7J6E7L2_CANSA</name>
<proteinExistence type="predicted"/>
<sequence length="26" mass="3045">MTPAIDALVKTTFRRFSRKLLSFLMT</sequence>
<organism evidence="1 2">
    <name type="scientific">Cannabis sativa</name>
    <name type="common">Hemp</name>
    <name type="synonym">Marijuana</name>
    <dbReference type="NCBI Taxonomy" id="3483"/>
    <lineage>
        <taxon>Eukaryota</taxon>
        <taxon>Viridiplantae</taxon>
        <taxon>Streptophyta</taxon>
        <taxon>Embryophyta</taxon>
        <taxon>Tracheophyta</taxon>
        <taxon>Spermatophyta</taxon>
        <taxon>Magnoliopsida</taxon>
        <taxon>eudicotyledons</taxon>
        <taxon>Gunneridae</taxon>
        <taxon>Pentapetalae</taxon>
        <taxon>rosids</taxon>
        <taxon>fabids</taxon>
        <taxon>Rosales</taxon>
        <taxon>Cannabaceae</taxon>
        <taxon>Cannabis</taxon>
    </lineage>
</organism>
<keyword evidence="2" id="KW-1185">Reference proteome</keyword>
<dbReference type="EMBL" id="JAATIQ010000496">
    <property type="protein sequence ID" value="KAF4353669.1"/>
    <property type="molecule type" value="Genomic_DNA"/>
</dbReference>
<evidence type="ECO:0000313" key="2">
    <source>
        <dbReference type="Proteomes" id="UP000583929"/>
    </source>
</evidence>